<organism evidence="1">
    <name type="scientific">marine sediment metagenome</name>
    <dbReference type="NCBI Taxonomy" id="412755"/>
    <lineage>
        <taxon>unclassified sequences</taxon>
        <taxon>metagenomes</taxon>
        <taxon>ecological metagenomes</taxon>
    </lineage>
</organism>
<dbReference type="EMBL" id="LAZR01015398">
    <property type="protein sequence ID" value="KKM13358.1"/>
    <property type="molecule type" value="Genomic_DNA"/>
</dbReference>
<proteinExistence type="predicted"/>
<gene>
    <name evidence="1" type="ORF">LCGC14_1717070</name>
</gene>
<feature type="non-terminal residue" evidence="1">
    <location>
        <position position="1"/>
    </location>
</feature>
<sequence>IGAAGNSAESLVQSFIRLTPPTEPEIEIGFITMDSDGRGGGKSRKPGNIFLNWRKLFEIIPDVTIASMGGATAPGWLLPLIGLDVWNKLWCNAAEEISEVEATTIHALWKNRNSRKRISEDDGYVKTDILRNDMGLPSLSRSEFDVAVNRLLRMRCVKIEEGIIWLREWVRTSY</sequence>
<protein>
    <submittedName>
        <fullName evidence="1">Uncharacterized protein</fullName>
    </submittedName>
</protein>
<dbReference type="AlphaFoldDB" id="A0A0F9JTY1"/>
<accession>A0A0F9JTY1</accession>
<name>A0A0F9JTY1_9ZZZZ</name>
<comment type="caution">
    <text evidence="1">The sequence shown here is derived from an EMBL/GenBank/DDBJ whole genome shotgun (WGS) entry which is preliminary data.</text>
</comment>
<evidence type="ECO:0000313" key="1">
    <source>
        <dbReference type="EMBL" id="KKM13358.1"/>
    </source>
</evidence>
<reference evidence="1" key="1">
    <citation type="journal article" date="2015" name="Nature">
        <title>Complex archaea that bridge the gap between prokaryotes and eukaryotes.</title>
        <authorList>
            <person name="Spang A."/>
            <person name="Saw J.H."/>
            <person name="Jorgensen S.L."/>
            <person name="Zaremba-Niedzwiedzka K."/>
            <person name="Martijn J."/>
            <person name="Lind A.E."/>
            <person name="van Eijk R."/>
            <person name="Schleper C."/>
            <person name="Guy L."/>
            <person name="Ettema T.J."/>
        </authorList>
    </citation>
    <scope>NUCLEOTIDE SEQUENCE</scope>
</reference>